<proteinExistence type="inferred from homology"/>
<reference evidence="14 15" key="1">
    <citation type="submission" date="2019-09" db="EMBL/GenBank/DDBJ databases">
        <title>Bird 10,000 Genomes (B10K) Project - Family phase.</title>
        <authorList>
            <person name="Zhang G."/>
        </authorList>
    </citation>
    <scope>NUCLEOTIDE SEQUENCE [LARGE SCALE GENOMIC DNA]</scope>
    <source>
        <strain evidence="14">B10K-DU-012-37</strain>
    </source>
</reference>
<evidence type="ECO:0000259" key="13">
    <source>
        <dbReference type="Pfam" id="PF10475"/>
    </source>
</evidence>
<keyword evidence="6" id="KW-0653">Protein transport</keyword>
<feature type="non-terminal residue" evidence="14">
    <location>
        <position position="1"/>
    </location>
</feature>
<comment type="subcellular location">
    <subcellularLocation>
        <location evidence="1">Golgi apparatus</location>
        <location evidence="1">trans-Golgi network</location>
    </subcellularLocation>
</comment>
<keyword evidence="8" id="KW-0175">Coiled coil</keyword>
<accession>A0A7K6AKZ6</accession>
<dbReference type="GO" id="GO:0015031">
    <property type="term" value="P:protein transport"/>
    <property type="evidence" value="ECO:0007669"/>
    <property type="project" value="UniProtKB-KW"/>
</dbReference>
<evidence type="ECO:0000313" key="15">
    <source>
        <dbReference type="Proteomes" id="UP000544127"/>
    </source>
</evidence>
<evidence type="ECO:0000256" key="4">
    <source>
        <dbReference type="ARBA" id="ARBA00022448"/>
    </source>
</evidence>
<dbReference type="OrthoDB" id="10259024at2759"/>
<evidence type="ECO:0000313" key="14">
    <source>
        <dbReference type="EMBL" id="NWU89616.1"/>
    </source>
</evidence>
<gene>
    <name evidence="14" type="primary">Vps54</name>
    <name evidence="14" type="ORF">UPUEPO_R02842</name>
</gene>
<dbReference type="Gene3D" id="6.10.250.860">
    <property type="match status" value="1"/>
</dbReference>
<dbReference type="GO" id="GO:0005829">
    <property type="term" value="C:cytosol"/>
    <property type="evidence" value="ECO:0007669"/>
    <property type="project" value="GOC"/>
</dbReference>
<evidence type="ECO:0000256" key="6">
    <source>
        <dbReference type="ARBA" id="ARBA00022927"/>
    </source>
</evidence>
<sequence>MASSHSSSPVPLSNSSDAFFKKEMDVTKCFRPVQSLPDVCPKEPTGDHNNLCDSPSLVADQHRWTIYHSKVNLPAALNDPRLGKRESDFFTKTWGVDFVDTEVTPSFYLPQITKEHFALYQQEITPREKVHERCKNICTPKDTFDRTLLHTHDKSRKDLEQVPKIFMKPDFALEDSLTFNAVLPWSHFSTAGGKGTRDVASSKLLQEKLSHYLDIVEVNIAHQISLRSEAFFHAMTSQHELQDYLRKTSQAVKLLREKISKIDQVMCEGSLRVLRLSLTRNNCIKAYNKLKLMATVHQTQPTVQLLLSTSEFVGALDLIATTQEVLQQELQGIHSFRHLGSQLCELEKLIDKMMIAEFSTYARNDLNRPLEDDCQILEEERLVSLVFGLLKQRKLNFYEIYGDEMIITAKNIIKQCVVNTVSQIEEIDTEVVVKLADHMRMMNFPQWFDLLENIFSKFTIFLKRIKATLNTIHSVVFLVLDKNQKNRDLEDTLQKNSAKDSMVDTEVAYLTHESMFISDAFGEGDLPPGVPDTTSQRNASPNSEPYSSDSVSEPEGTTDSSSSKEQMSSSVTSGGLEMISDDMKLTDLELVRLANNIQELLYNASDICHDRSVKFLMARAKDGFLEKLNSNEFVALSRLMEGFILDTEQICGRKSMSLRGALQSQANRFVNRFHEERKTKLSLLLDNERWKQAEVPAEFQDLVNSVSDGRIYLPEKKPTAAEERKPTEFLIVEGQKYATVGTVLLLIRIILEYCQCVDNIPSVTTDMLTRLSDLLKYFNSRSCQLVLGAGALQVVGLKTITTKNLALSSRCLQLIVHYIPTIRAHFEARLQPKQFSMLRHFDHITKDYHDHIAEISAKLVAIMDSLFDKLLSKYEVKAPVPSACFRNICKQMAKMHEAIYDLLPEEQTQMLFLRINASYKLHLKRQLVHLNVVNDGGPLNGLVTSDVAFYTGNLQALKGLNNLDLNMAEIWEQKR</sequence>
<comment type="similarity">
    <text evidence="2">Belongs to the VPS54 family.</text>
</comment>
<organism evidence="14 15">
    <name type="scientific">Upupa epops</name>
    <name type="common">Eurasian hoopoe</name>
    <dbReference type="NCBI Taxonomy" id="57439"/>
    <lineage>
        <taxon>Eukaryota</taxon>
        <taxon>Metazoa</taxon>
        <taxon>Chordata</taxon>
        <taxon>Craniata</taxon>
        <taxon>Vertebrata</taxon>
        <taxon>Euteleostomi</taxon>
        <taxon>Archelosauria</taxon>
        <taxon>Archosauria</taxon>
        <taxon>Dinosauria</taxon>
        <taxon>Saurischia</taxon>
        <taxon>Theropoda</taxon>
        <taxon>Coelurosauria</taxon>
        <taxon>Aves</taxon>
        <taxon>Neognathae</taxon>
        <taxon>Neoaves</taxon>
        <taxon>Telluraves</taxon>
        <taxon>Coraciimorphae</taxon>
        <taxon>Bucerotiformes</taxon>
        <taxon>Upupidae</taxon>
        <taxon>Upupa</taxon>
    </lineage>
</organism>
<evidence type="ECO:0000256" key="5">
    <source>
        <dbReference type="ARBA" id="ARBA00022553"/>
    </source>
</evidence>
<feature type="domain" description="Vacuolar protein sorting-associated protein 54 C-terminal" evidence="12">
    <location>
        <begin position="735"/>
        <end position="864"/>
    </location>
</feature>
<evidence type="ECO:0000256" key="7">
    <source>
        <dbReference type="ARBA" id="ARBA00023034"/>
    </source>
</evidence>
<keyword evidence="7" id="KW-0333">Golgi apparatus</keyword>
<dbReference type="Pfam" id="PF07928">
    <property type="entry name" value="Vps54"/>
    <property type="match status" value="1"/>
</dbReference>
<dbReference type="InterPro" id="IPR012501">
    <property type="entry name" value="Vps54_C"/>
</dbReference>
<evidence type="ECO:0000256" key="10">
    <source>
        <dbReference type="ARBA" id="ARBA00063265"/>
    </source>
</evidence>
<dbReference type="Pfam" id="PF10475">
    <property type="entry name" value="Vps54_N"/>
    <property type="match status" value="1"/>
</dbReference>
<dbReference type="InterPro" id="IPR019515">
    <property type="entry name" value="VPS54_N"/>
</dbReference>
<dbReference type="GO" id="GO:0006896">
    <property type="term" value="P:Golgi to vacuole transport"/>
    <property type="evidence" value="ECO:0007669"/>
    <property type="project" value="TreeGrafter"/>
</dbReference>
<evidence type="ECO:0000256" key="11">
    <source>
        <dbReference type="SAM" id="MobiDB-lite"/>
    </source>
</evidence>
<dbReference type="PANTHER" id="PTHR12965">
    <property type="entry name" value="VACUOLAR PROTEIN SORTING 54"/>
    <property type="match status" value="1"/>
</dbReference>
<dbReference type="PANTHER" id="PTHR12965:SF0">
    <property type="entry name" value="VACUOLAR PROTEIN SORTING-ASSOCIATED PROTEIN 54"/>
    <property type="match status" value="1"/>
</dbReference>
<evidence type="ECO:0000256" key="2">
    <source>
        <dbReference type="ARBA" id="ARBA00009150"/>
    </source>
</evidence>
<comment type="subunit">
    <text evidence="10">Component of the Golgi-associated retrograde protein (GARP) complex, also called VFT (VPS fifty-three) complex, composed of VPS51, VPS52, VPS53 and VPS54. EIPR1 interacts with GARP complex and mediates its recruitment to the trans-Golgi network. Interacts with VPS51 in an EIPR1-independent manner.</text>
</comment>
<dbReference type="Gene3D" id="1.20.1280.130">
    <property type="match status" value="1"/>
</dbReference>
<feature type="region of interest" description="Disordered" evidence="11">
    <location>
        <begin position="526"/>
        <end position="575"/>
    </location>
</feature>
<protein>
    <recommendedName>
        <fullName evidence="3">Vacuolar protein sorting-associated protein 54</fullName>
    </recommendedName>
</protein>
<keyword evidence="15" id="KW-1185">Reference proteome</keyword>
<keyword evidence="4" id="KW-0813">Transport</keyword>
<dbReference type="GO" id="GO:0019905">
    <property type="term" value="F:syntaxin binding"/>
    <property type="evidence" value="ECO:0007669"/>
    <property type="project" value="TreeGrafter"/>
</dbReference>
<dbReference type="GO" id="GO:0042147">
    <property type="term" value="P:retrograde transport, endosome to Golgi"/>
    <property type="evidence" value="ECO:0007669"/>
    <property type="project" value="InterPro"/>
</dbReference>
<dbReference type="InterPro" id="IPR039745">
    <property type="entry name" value="Vps54"/>
</dbReference>
<dbReference type="GO" id="GO:0000938">
    <property type="term" value="C:GARP complex"/>
    <property type="evidence" value="ECO:0007669"/>
    <property type="project" value="InterPro"/>
</dbReference>
<name>A0A7K6AKZ6_UPUEP</name>
<comment type="function">
    <text evidence="9">Acts as a component of the GARP complex that is involved in retrograde transport from early and late endosomes to the trans-Golgi network (TGN). The GARP complex is required for the maintenance of the cycling of mannose 6-phosphate receptors between the TGN and endosomes, this cycling is necessary for proper lysosomal sorting of acid hydrolases such as CTSD. Within the GARP complex, required to tether the complex to the TGN. Not involved in endocytic recycling.</text>
</comment>
<evidence type="ECO:0000259" key="12">
    <source>
        <dbReference type="Pfam" id="PF07928"/>
    </source>
</evidence>
<evidence type="ECO:0000256" key="3">
    <source>
        <dbReference type="ARBA" id="ARBA00017665"/>
    </source>
</evidence>
<evidence type="ECO:0000256" key="8">
    <source>
        <dbReference type="ARBA" id="ARBA00023054"/>
    </source>
</evidence>
<dbReference type="Proteomes" id="UP000544127">
    <property type="component" value="Unassembled WGS sequence"/>
</dbReference>
<dbReference type="EMBL" id="VZRI01001459">
    <property type="protein sequence ID" value="NWU89616.1"/>
    <property type="molecule type" value="Genomic_DNA"/>
</dbReference>
<comment type="caution">
    <text evidence="14">The sequence shown here is derived from an EMBL/GenBank/DDBJ whole genome shotgun (WGS) entry which is preliminary data.</text>
</comment>
<feature type="non-terminal residue" evidence="14">
    <location>
        <position position="975"/>
    </location>
</feature>
<feature type="compositionally biased region" description="Polar residues" evidence="11">
    <location>
        <begin position="532"/>
        <end position="559"/>
    </location>
</feature>
<feature type="compositionally biased region" description="Low complexity" evidence="11">
    <location>
        <begin position="560"/>
        <end position="573"/>
    </location>
</feature>
<keyword evidence="5" id="KW-0597">Phosphoprotein</keyword>
<evidence type="ECO:0000256" key="9">
    <source>
        <dbReference type="ARBA" id="ARBA00058043"/>
    </source>
</evidence>
<feature type="domain" description="Vacuolar protein sorting-associated protein 54 N-terminal" evidence="13">
    <location>
        <begin position="207"/>
        <end position="361"/>
    </location>
</feature>
<evidence type="ECO:0000256" key="1">
    <source>
        <dbReference type="ARBA" id="ARBA00004601"/>
    </source>
</evidence>
<dbReference type="AlphaFoldDB" id="A0A7K6AKZ6"/>
<dbReference type="FunFam" id="1.20.1280.130:FF:000001">
    <property type="entry name" value="Vacuolar protein sorting-associated protein 54"/>
    <property type="match status" value="1"/>
</dbReference>